<dbReference type="GO" id="GO:0007096">
    <property type="term" value="P:regulation of exit from mitosis"/>
    <property type="evidence" value="ECO:0007669"/>
    <property type="project" value="TreeGrafter"/>
</dbReference>
<dbReference type="OrthoDB" id="3363151at2759"/>
<organism evidence="9 10">
    <name type="scientific">Maudiozyma barnettii</name>
    <dbReference type="NCBI Taxonomy" id="61262"/>
    <lineage>
        <taxon>Eukaryota</taxon>
        <taxon>Fungi</taxon>
        <taxon>Dikarya</taxon>
        <taxon>Ascomycota</taxon>
        <taxon>Saccharomycotina</taxon>
        <taxon>Saccharomycetes</taxon>
        <taxon>Saccharomycetales</taxon>
        <taxon>Saccharomycetaceae</taxon>
        <taxon>Maudiozyma</taxon>
    </lineage>
</organism>
<dbReference type="PANTHER" id="PTHR28293">
    <property type="entry name" value="NUCLEAR RIM PROTEIN 1"/>
    <property type="match status" value="1"/>
</dbReference>
<comment type="function">
    <text evidence="7">Member of a perinuclear network that controls recombination at multiple loci to maintain genome stability. Required for rDNA repeat stability.</text>
</comment>
<evidence type="ECO:0000256" key="8">
    <source>
        <dbReference type="SAM" id="Phobius"/>
    </source>
</evidence>
<sequence>MSMRISNKQRLSLPFDNEDELNEAEVDIPKGWFRKILYYMTISPSDIQLILYEQIESINWDAKAIEIAKPLGIGATIMFYILRLLQDNVVRPNYYKEYRNRNAFDLSKSQTLKEMPYLDQYVSSKICVERKQYAWYSTIDTSINCMLFVLILIDVKISFTYLFQQFRTYSIFNNEPSKNSPNLTKCSLDDLSKSYYKDMSRKNIWSMLKYFIFEKTNGEVLDHELSGKHFYTLNKWKPTKFTTQLFVYFNPTTIGFLWISDVSFRTFSIVVLNWIILNFVIVKRYEVKLVDESIILSATIDDMQKKIIEPTVNKIFQNVMIDATNHKLPYAKFEPSIIHNPIFETHSLNGDLIREKYNKLTFEFEDVPNETNVHNMVMK</sequence>
<dbReference type="EMBL" id="CAEFZW010000013">
    <property type="protein sequence ID" value="CAB4257087.1"/>
    <property type="molecule type" value="Genomic_DNA"/>
</dbReference>
<keyword evidence="6 8" id="KW-0472">Membrane</keyword>
<keyword evidence="5 8" id="KW-1133">Transmembrane helix</keyword>
<feature type="transmembrane region" description="Helical" evidence="8">
    <location>
        <begin position="133"/>
        <end position="153"/>
    </location>
</feature>
<comment type="subcellular location">
    <subcellularLocation>
        <location evidence="1">Nucleus membrane</location>
        <topology evidence="1">Multi-pass membrane protein</topology>
    </subcellularLocation>
</comment>
<evidence type="ECO:0000256" key="2">
    <source>
        <dbReference type="ARBA" id="ARBA00007900"/>
    </source>
</evidence>
<dbReference type="GeneID" id="64860195"/>
<evidence type="ECO:0000256" key="5">
    <source>
        <dbReference type="ARBA" id="ARBA00022989"/>
    </source>
</evidence>
<dbReference type="Proteomes" id="UP000644660">
    <property type="component" value="Unassembled WGS sequence"/>
</dbReference>
<evidence type="ECO:0000256" key="4">
    <source>
        <dbReference type="ARBA" id="ARBA00022692"/>
    </source>
</evidence>
<comment type="similarity">
    <text evidence="2">Belongs to the NUR1 family.</text>
</comment>
<accession>A0A8H2ZK14</accession>
<dbReference type="PANTHER" id="PTHR28293:SF1">
    <property type="entry name" value="NUCLEAR RIM PROTEIN 1"/>
    <property type="match status" value="1"/>
</dbReference>
<comment type="caution">
    <text evidence="9">The sequence shown here is derived from an EMBL/GenBank/DDBJ whole genome shotgun (WGS) entry which is preliminary data.</text>
</comment>
<proteinExistence type="inferred from homology"/>
<dbReference type="InterPro" id="IPR018819">
    <property type="entry name" value="Nur1/Mug154"/>
</dbReference>
<dbReference type="AlphaFoldDB" id="A0A8H2ZK14"/>
<protein>
    <recommendedName>
        <fullName evidence="3">Nuclear rim protein 1</fullName>
    </recommendedName>
</protein>
<dbReference type="Pfam" id="PF10332">
    <property type="entry name" value="DUF2418"/>
    <property type="match status" value="1"/>
</dbReference>
<gene>
    <name evidence="9" type="ORF">KABA2_13S02684</name>
</gene>
<dbReference type="RefSeq" id="XP_041408931.1">
    <property type="nucleotide sequence ID" value="XM_041552997.1"/>
</dbReference>
<keyword evidence="4 8" id="KW-0812">Transmembrane</keyword>
<dbReference type="GO" id="GO:0031965">
    <property type="term" value="C:nuclear membrane"/>
    <property type="evidence" value="ECO:0007669"/>
    <property type="project" value="UniProtKB-SubCell"/>
</dbReference>
<dbReference type="GO" id="GO:0043007">
    <property type="term" value="P:maintenance of rDNA"/>
    <property type="evidence" value="ECO:0007669"/>
    <property type="project" value="TreeGrafter"/>
</dbReference>
<evidence type="ECO:0000256" key="1">
    <source>
        <dbReference type="ARBA" id="ARBA00004232"/>
    </source>
</evidence>
<evidence type="ECO:0000313" key="9">
    <source>
        <dbReference type="EMBL" id="CAB4257087.1"/>
    </source>
</evidence>
<evidence type="ECO:0000256" key="3">
    <source>
        <dbReference type="ARBA" id="ARBA00018310"/>
    </source>
</evidence>
<evidence type="ECO:0000256" key="7">
    <source>
        <dbReference type="ARBA" id="ARBA00024979"/>
    </source>
</evidence>
<keyword evidence="10" id="KW-1185">Reference proteome</keyword>
<evidence type="ECO:0000256" key="6">
    <source>
        <dbReference type="ARBA" id="ARBA00023136"/>
    </source>
</evidence>
<feature type="transmembrane region" description="Helical" evidence="8">
    <location>
        <begin position="262"/>
        <end position="282"/>
    </location>
</feature>
<reference evidence="9 10" key="1">
    <citation type="submission" date="2020-05" db="EMBL/GenBank/DDBJ databases">
        <authorList>
            <person name="Casaregola S."/>
            <person name="Devillers H."/>
            <person name="Grondin C."/>
        </authorList>
    </citation>
    <scope>NUCLEOTIDE SEQUENCE [LARGE SCALE GENOMIC DNA]</scope>
    <source>
        <strain evidence="9 10">CLIB 1767</strain>
    </source>
</reference>
<evidence type="ECO:0000313" key="10">
    <source>
        <dbReference type="Proteomes" id="UP000644660"/>
    </source>
</evidence>
<name>A0A8H2ZK14_9SACH</name>